<dbReference type="Pfam" id="PF21620">
    <property type="entry name" value="SlpA_C"/>
    <property type="match status" value="1"/>
</dbReference>
<dbReference type="RefSeq" id="WP_126204928.1">
    <property type="nucleotide sequence ID" value="NZ_PEMJ01000330.1"/>
</dbReference>
<dbReference type="InterPro" id="IPR023614">
    <property type="entry name" value="Porin_dom_sf"/>
</dbReference>
<reference evidence="4 5" key="1">
    <citation type="journal article" date="2019" name="Extremophiles">
        <title>Biogeography of thermophiles and predominance of Thermus scotoductus in domestic water heaters.</title>
        <authorList>
            <person name="Wilpiszeski R.L."/>
            <person name="Zhang Z."/>
            <person name="House C.H."/>
        </authorList>
    </citation>
    <scope>NUCLEOTIDE SEQUENCE [LARGE SCALE GENOMIC DNA]</scope>
    <source>
        <strain evidence="4 5">14_S14</strain>
    </source>
</reference>
<feature type="signal peptide" evidence="2">
    <location>
        <begin position="1"/>
        <end position="23"/>
    </location>
</feature>
<feature type="coiled-coil region" evidence="1">
    <location>
        <begin position="98"/>
        <end position="145"/>
    </location>
</feature>
<dbReference type="PANTHER" id="PTHR43308:SF1">
    <property type="entry name" value="OUTER MEMBRANE PROTEIN ALPHA"/>
    <property type="match status" value="1"/>
</dbReference>
<dbReference type="PANTHER" id="PTHR43308">
    <property type="entry name" value="OUTER MEMBRANE PROTEIN ALPHA-RELATED"/>
    <property type="match status" value="1"/>
</dbReference>
<accession>A0A430UU40</accession>
<protein>
    <submittedName>
        <fullName evidence="4">S-layer protein</fullName>
    </submittedName>
</protein>
<name>A0A430UU40_THESC</name>
<proteinExistence type="predicted"/>
<dbReference type="Gene3D" id="1.10.287.1490">
    <property type="match status" value="1"/>
</dbReference>
<dbReference type="AlphaFoldDB" id="A0A430UU40"/>
<dbReference type="Pfam" id="PF00395">
    <property type="entry name" value="SLH"/>
    <property type="match status" value="1"/>
</dbReference>
<evidence type="ECO:0000256" key="2">
    <source>
        <dbReference type="SAM" id="SignalP"/>
    </source>
</evidence>
<feature type="coiled-coil region" evidence="1">
    <location>
        <begin position="171"/>
        <end position="233"/>
    </location>
</feature>
<organism evidence="4 5">
    <name type="scientific">Thermus scotoductus</name>
    <dbReference type="NCBI Taxonomy" id="37636"/>
    <lineage>
        <taxon>Bacteria</taxon>
        <taxon>Thermotogati</taxon>
        <taxon>Deinococcota</taxon>
        <taxon>Deinococci</taxon>
        <taxon>Thermales</taxon>
        <taxon>Thermaceae</taxon>
        <taxon>Thermus</taxon>
    </lineage>
</organism>
<feature type="chain" id="PRO_5019526632" evidence="2">
    <location>
        <begin position="24"/>
        <end position="894"/>
    </location>
</feature>
<dbReference type="Gene3D" id="2.40.160.10">
    <property type="entry name" value="Porin"/>
    <property type="match status" value="1"/>
</dbReference>
<dbReference type="Proteomes" id="UP000287155">
    <property type="component" value="Unassembled WGS sequence"/>
</dbReference>
<gene>
    <name evidence="4" type="ORF">CSW27_10640</name>
</gene>
<evidence type="ECO:0000313" key="5">
    <source>
        <dbReference type="Proteomes" id="UP000287155"/>
    </source>
</evidence>
<sequence>MKKRLVMLLAGLLTVLSMGFGLAQFSDVPAGHWAKEAVEALAAKGLVIGFPDGTFRGNENLTRYQAALIIYRLLQQIEEELKAQGTSPTMEAMAPEDLEALKNAVQELAAELAALGVRVSALEDSAATKEDIARLEAMIQELKAQPAPEPGMDQAALKDLAERVEAASIAADTALAQAQQLAEQLQALSEDVEGVKGDVAALSTQVESNAQAIQALNELAVLLNQDVLSLQDRVTALEKGLADLQGVNFEQFATKEDVAAVQEFAAALRSDLVTLSEKVSKLEGTVGDLSGKVSTLQRNAFTISGSLSLSYETFAGSGTPFDIDRVFSSNFSTGDANGLGLVVDDPDLGQNAVGQTTATFSLTLQSAKLAAKSSPGGYNSYPDLVQFSLTGWLTNPVAGNTYPFPLNLTVDAISTTLAVAKDQSLSFSFGRSVKSKFTEYVFDNDGVSYGHGFVATYKPGVLGATLTAVYASNIGGLYARGARLTLAPMDRFSLGGSYAQEGNDILGGGITTVYGADAALALGPVSLSGEYFNSDAAPNANGYYVKAKAGLGPVSVEGNYRNIGAGVSPANMLSYDAIPAKNANAAPFHADQVGYGVKASVAFGPLTVGGFYDTYTGTGARTAYGANASLGFGALTLSGYYNVADSGSDGTQDDSALAETAATNNYAPSGSNYTNYGVKLSHDGTKAEALVKNLSFTASYDVRPLFAPGARTDIAVYGTYSFGLAVLEEVKLLGRYHSYTVAGSLANSYTTVKYGISAKTASLAIPLKPSLFGEYVARSTQGGTANNAESKYAFGVKLGEFLFANSSLEVKYGSYQGQNVSAVLVGNAEKAWDASSDVLYDGNVNAAGIKGSVTGFYVTWTYWDLVFSYADFIVDNNGTPENGRGFKISYTVKF</sequence>
<dbReference type="InterPro" id="IPR051465">
    <property type="entry name" value="Cell_Envelope_Struct_Comp"/>
</dbReference>
<dbReference type="InterPro" id="IPR048736">
    <property type="entry name" value="SlpA_C"/>
</dbReference>
<dbReference type="InterPro" id="IPR001119">
    <property type="entry name" value="SLH_dom"/>
</dbReference>
<feature type="domain" description="SLH" evidence="3">
    <location>
        <begin position="21"/>
        <end position="84"/>
    </location>
</feature>
<keyword evidence="2" id="KW-0732">Signal</keyword>
<dbReference type="PROSITE" id="PS51272">
    <property type="entry name" value="SLH"/>
    <property type="match status" value="1"/>
</dbReference>
<evidence type="ECO:0000256" key="1">
    <source>
        <dbReference type="SAM" id="Coils"/>
    </source>
</evidence>
<evidence type="ECO:0000313" key="4">
    <source>
        <dbReference type="EMBL" id="RTI12286.1"/>
    </source>
</evidence>
<evidence type="ECO:0000259" key="3">
    <source>
        <dbReference type="PROSITE" id="PS51272"/>
    </source>
</evidence>
<comment type="caution">
    <text evidence="4">The sequence shown here is derived from an EMBL/GenBank/DDBJ whole genome shotgun (WGS) entry which is preliminary data.</text>
</comment>
<dbReference type="EMBL" id="PEMJ01000330">
    <property type="protein sequence ID" value="RTI12286.1"/>
    <property type="molecule type" value="Genomic_DNA"/>
</dbReference>
<keyword evidence="1" id="KW-0175">Coiled coil</keyword>